<gene>
    <name evidence="2" type="ORF">S12H4_51439</name>
</gene>
<evidence type="ECO:0000313" key="2">
    <source>
        <dbReference type="EMBL" id="GAJ13960.1"/>
    </source>
</evidence>
<protein>
    <submittedName>
        <fullName evidence="2">Uncharacterized protein</fullName>
    </submittedName>
</protein>
<sequence length="162" mass="18378">MDEVTVQLRNPPPEAENWSLSLTDWDITVPIRFIGWNGKERLDIAEAATFEIPEGLNFPLRVLALQITKWNEARTALIVLYETQSYRPYLWDWDKNDWSDEPDPDYRELFIPDLGNYYFDVAAENLYEAIPALALWPLAVLGGLGIVGVGAAVALSVAKPRE</sequence>
<accession>X1VUN3</accession>
<evidence type="ECO:0000256" key="1">
    <source>
        <dbReference type="SAM" id="Phobius"/>
    </source>
</evidence>
<keyword evidence="1" id="KW-0472">Membrane</keyword>
<dbReference type="EMBL" id="BARW01032509">
    <property type="protein sequence ID" value="GAJ13960.1"/>
    <property type="molecule type" value="Genomic_DNA"/>
</dbReference>
<proteinExistence type="predicted"/>
<keyword evidence="1" id="KW-1133">Transmembrane helix</keyword>
<feature type="transmembrane region" description="Helical" evidence="1">
    <location>
        <begin position="134"/>
        <end position="158"/>
    </location>
</feature>
<keyword evidence="1" id="KW-0812">Transmembrane</keyword>
<comment type="caution">
    <text evidence="2">The sequence shown here is derived from an EMBL/GenBank/DDBJ whole genome shotgun (WGS) entry which is preliminary data.</text>
</comment>
<dbReference type="AlphaFoldDB" id="X1VUN3"/>
<reference evidence="2" key="1">
    <citation type="journal article" date="2014" name="Front. Microbiol.">
        <title>High frequency of phylogenetically diverse reductive dehalogenase-homologous genes in deep subseafloor sedimentary metagenomes.</title>
        <authorList>
            <person name="Kawai M."/>
            <person name="Futagami T."/>
            <person name="Toyoda A."/>
            <person name="Takaki Y."/>
            <person name="Nishi S."/>
            <person name="Hori S."/>
            <person name="Arai W."/>
            <person name="Tsubouchi T."/>
            <person name="Morono Y."/>
            <person name="Uchiyama I."/>
            <person name="Ito T."/>
            <person name="Fujiyama A."/>
            <person name="Inagaki F."/>
            <person name="Takami H."/>
        </authorList>
    </citation>
    <scope>NUCLEOTIDE SEQUENCE</scope>
    <source>
        <strain evidence="2">Expedition CK06-06</strain>
    </source>
</reference>
<organism evidence="2">
    <name type="scientific">marine sediment metagenome</name>
    <dbReference type="NCBI Taxonomy" id="412755"/>
    <lineage>
        <taxon>unclassified sequences</taxon>
        <taxon>metagenomes</taxon>
        <taxon>ecological metagenomes</taxon>
    </lineage>
</organism>
<name>X1VUN3_9ZZZZ</name>